<comment type="similarity">
    <text evidence="1">Belongs to the N(4)/N(6)-methyltransferase family. N(4) subfamily.</text>
</comment>
<keyword evidence="3" id="KW-0808">Transferase</keyword>
<keyword evidence="6" id="KW-0238">DNA-binding</keyword>
<dbReference type="Pfam" id="PF01555">
    <property type="entry name" value="N6_N4_Mtase"/>
    <property type="match status" value="1"/>
</dbReference>
<dbReference type="PRINTS" id="PR00508">
    <property type="entry name" value="S21N4MTFRASE"/>
</dbReference>
<dbReference type="InterPro" id="IPR017985">
    <property type="entry name" value="MeTrfase_CN4_CS"/>
</dbReference>
<dbReference type="InterPro" id="IPR029063">
    <property type="entry name" value="SAM-dependent_MTases_sf"/>
</dbReference>
<protein>
    <recommendedName>
        <fullName evidence="8">Methyltransferase</fullName>
        <ecNumber evidence="8">2.1.1.-</ecNumber>
    </recommendedName>
</protein>
<evidence type="ECO:0000313" key="10">
    <source>
        <dbReference type="EMBL" id="MFD1464224.1"/>
    </source>
</evidence>
<keyword evidence="2" id="KW-0489">Methyltransferase</keyword>
<organism evidence="10 11">
    <name type="scientific">Paenibacillus farraposensis</name>
    <dbReference type="NCBI Taxonomy" id="2807095"/>
    <lineage>
        <taxon>Bacteria</taxon>
        <taxon>Bacillati</taxon>
        <taxon>Bacillota</taxon>
        <taxon>Bacilli</taxon>
        <taxon>Bacillales</taxon>
        <taxon>Paenibacillaceae</taxon>
        <taxon>Paenibacillus</taxon>
    </lineage>
</organism>
<evidence type="ECO:0000256" key="5">
    <source>
        <dbReference type="ARBA" id="ARBA00022747"/>
    </source>
</evidence>
<dbReference type="Gene3D" id="3.40.50.150">
    <property type="entry name" value="Vaccinia Virus protein VP39"/>
    <property type="match status" value="1"/>
</dbReference>
<evidence type="ECO:0000313" key="11">
    <source>
        <dbReference type="Proteomes" id="UP001597340"/>
    </source>
</evidence>
<keyword evidence="4" id="KW-0949">S-adenosyl-L-methionine</keyword>
<dbReference type="Proteomes" id="UP001597340">
    <property type="component" value="Unassembled WGS sequence"/>
</dbReference>
<keyword evidence="11" id="KW-1185">Reference proteome</keyword>
<comment type="caution">
    <text evidence="10">The sequence shown here is derived from an EMBL/GenBank/DDBJ whole genome shotgun (WGS) entry which is preliminary data.</text>
</comment>
<dbReference type="SUPFAM" id="SSF53335">
    <property type="entry name" value="S-adenosyl-L-methionine-dependent methyltransferases"/>
    <property type="match status" value="1"/>
</dbReference>
<feature type="domain" description="DNA methylase N-4/N-6" evidence="9">
    <location>
        <begin position="37"/>
        <end position="271"/>
    </location>
</feature>
<dbReference type="InterPro" id="IPR001091">
    <property type="entry name" value="RM_Methyltransferase"/>
</dbReference>
<accession>A0ABW4DKC3</accession>
<dbReference type="EMBL" id="JBHTNZ010000091">
    <property type="protein sequence ID" value="MFD1464224.1"/>
    <property type="molecule type" value="Genomic_DNA"/>
</dbReference>
<dbReference type="InterPro" id="IPR002941">
    <property type="entry name" value="DNA_methylase_N4/N6"/>
</dbReference>
<sequence length="307" mass="36586">MIQINEQAVDFNQLNQYIICNSKKFTEYIPNNVEPFIDLIVTSPPYWDMKQYGNVKQTGFQQTYEEYLDDIEQTFNSLYKLSKETATLYVNSDTLKRDGKIIRLPDDIARRLENVGWIHQDIIIWDKGKTLPWSRKGQMRNIFEYIYVFTKSKHYKYYIERIKTVDELKEWWIDYPERYNPEGKVPDNIWEHFIPTQGSWGTKKDFGDKEFKHACPFPPDMMARIIKLSSDEGDVVFDPYAGTGVLLATAQNLNRRFLGLDTNPDYKQIFEQVTKPLIEEKIQEINNYYEKQEKMKLLLSKTIYKLR</sequence>
<reference evidence="11" key="1">
    <citation type="journal article" date="2019" name="Int. J. Syst. Evol. Microbiol.">
        <title>The Global Catalogue of Microorganisms (GCM) 10K type strain sequencing project: providing services to taxonomists for standard genome sequencing and annotation.</title>
        <authorList>
            <consortium name="The Broad Institute Genomics Platform"/>
            <consortium name="The Broad Institute Genome Sequencing Center for Infectious Disease"/>
            <person name="Wu L."/>
            <person name="Ma J."/>
        </authorList>
    </citation>
    <scope>NUCLEOTIDE SEQUENCE [LARGE SCALE GENOMIC DNA]</scope>
    <source>
        <strain evidence="11">CCM 9147</strain>
    </source>
</reference>
<name>A0ABW4DKC3_9BACL</name>
<feature type="non-terminal residue" evidence="10">
    <location>
        <position position="307"/>
    </location>
</feature>
<evidence type="ECO:0000259" key="9">
    <source>
        <dbReference type="Pfam" id="PF01555"/>
    </source>
</evidence>
<evidence type="ECO:0000256" key="1">
    <source>
        <dbReference type="ARBA" id="ARBA00010203"/>
    </source>
</evidence>
<proteinExistence type="inferred from homology"/>
<comment type="catalytic activity">
    <reaction evidence="7">
        <text>a 2'-deoxycytidine in DNA + S-adenosyl-L-methionine = an N(4)-methyl-2'-deoxycytidine in DNA + S-adenosyl-L-homocysteine + H(+)</text>
        <dbReference type="Rhea" id="RHEA:16857"/>
        <dbReference type="Rhea" id="RHEA-COMP:11369"/>
        <dbReference type="Rhea" id="RHEA-COMP:13674"/>
        <dbReference type="ChEBI" id="CHEBI:15378"/>
        <dbReference type="ChEBI" id="CHEBI:57856"/>
        <dbReference type="ChEBI" id="CHEBI:59789"/>
        <dbReference type="ChEBI" id="CHEBI:85452"/>
        <dbReference type="ChEBI" id="CHEBI:137933"/>
        <dbReference type="EC" id="2.1.1.113"/>
    </reaction>
</comment>
<evidence type="ECO:0000256" key="6">
    <source>
        <dbReference type="ARBA" id="ARBA00023125"/>
    </source>
</evidence>
<dbReference type="EC" id="2.1.1.-" evidence="8"/>
<evidence type="ECO:0000256" key="4">
    <source>
        <dbReference type="ARBA" id="ARBA00022691"/>
    </source>
</evidence>
<evidence type="ECO:0000256" key="3">
    <source>
        <dbReference type="ARBA" id="ARBA00022679"/>
    </source>
</evidence>
<evidence type="ECO:0000256" key="2">
    <source>
        <dbReference type="ARBA" id="ARBA00022603"/>
    </source>
</evidence>
<dbReference type="PROSITE" id="PS00093">
    <property type="entry name" value="N4_MTASE"/>
    <property type="match status" value="1"/>
</dbReference>
<evidence type="ECO:0000256" key="7">
    <source>
        <dbReference type="ARBA" id="ARBA00049120"/>
    </source>
</evidence>
<evidence type="ECO:0000256" key="8">
    <source>
        <dbReference type="RuleBase" id="RU362026"/>
    </source>
</evidence>
<dbReference type="RefSeq" id="WP_377571019.1">
    <property type="nucleotide sequence ID" value="NZ_JBHTNZ010000091.1"/>
</dbReference>
<gene>
    <name evidence="10" type="ORF">ACFQ5D_23515</name>
</gene>
<keyword evidence="5" id="KW-0680">Restriction system</keyword>